<dbReference type="InterPro" id="IPR036388">
    <property type="entry name" value="WH-like_DNA-bd_sf"/>
</dbReference>
<keyword evidence="2" id="KW-0433">Leucine-rich repeat</keyword>
<keyword evidence="3" id="KW-0677">Repeat</keyword>
<gene>
    <name evidence="12" type="primary">LOC104226954</name>
</gene>
<dbReference type="GO" id="GO:0005524">
    <property type="term" value="F:ATP binding"/>
    <property type="evidence" value="ECO:0007669"/>
    <property type="project" value="UniProtKB-KW"/>
</dbReference>
<comment type="similarity">
    <text evidence="1">Belongs to the disease resistance NB-LRR family.</text>
</comment>
<keyword evidence="4" id="KW-0547">Nucleotide-binding</keyword>
<dbReference type="PRINTS" id="PR00364">
    <property type="entry name" value="DISEASERSIST"/>
</dbReference>
<dbReference type="Gene3D" id="1.10.8.430">
    <property type="entry name" value="Helical domain of apoptotic protease-activating factors"/>
    <property type="match status" value="1"/>
</dbReference>
<dbReference type="InterPro" id="IPR002182">
    <property type="entry name" value="NB-ARC"/>
</dbReference>
<dbReference type="SUPFAM" id="SSF52540">
    <property type="entry name" value="P-loop containing nucleoside triphosphate hydrolases"/>
    <property type="match status" value="1"/>
</dbReference>
<dbReference type="InterPro" id="IPR038005">
    <property type="entry name" value="RX-like_CC"/>
</dbReference>
<dbReference type="SUPFAM" id="SSF52058">
    <property type="entry name" value="L domain-like"/>
    <property type="match status" value="1"/>
</dbReference>
<proteinExistence type="inferred from homology"/>
<dbReference type="Gene3D" id="3.80.10.10">
    <property type="entry name" value="Ribonuclease Inhibitor"/>
    <property type="match status" value="1"/>
</dbReference>
<evidence type="ECO:0000313" key="11">
    <source>
        <dbReference type="Proteomes" id="UP000189701"/>
    </source>
</evidence>
<dbReference type="GO" id="GO:0098542">
    <property type="term" value="P:defense response to other organism"/>
    <property type="evidence" value="ECO:0007669"/>
    <property type="project" value="TreeGrafter"/>
</dbReference>
<evidence type="ECO:0000256" key="3">
    <source>
        <dbReference type="ARBA" id="ARBA00022737"/>
    </source>
</evidence>
<evidence type="ECO:0000256" key="5">
    <source>
        <dbReference type="ARBA" id="ARBA00022821"/>
    </source>
</evidence>
<dbReference type="Proteomes" id="UP000189701">
    <property type="component" value="Unplaced"/>
</dbReference>
<dbReference type="eggNOG" id="KOG4658">
    <property type="taxonomic scope" value="Eukaryota"/>
</dbReference>
<evidence type="ECO:0000256" key="1">
    <source>
        <dbReference type="ARBA" id="ARBA00008894"/>
    </source>
</evidence>
<dbReference type="CDD" id="cd14798">
    <property type="entry name" value="RX-CC_like"/>
    <property type="match status" value="1"/>
</dbReference>
<evidence type="ECO:0000259" key="9">
    <source>
        <dbReference type="Pfam" id="PF18052"/>
    </source>
</evidence>
<dbReference type="InterPro" id="IPR044974">
    <property type="entry name" value="Disease_R_plants"/>
</dbReference>
<dbReference type="Pfam" id="PF00931">
    <property type="entry name" value="NB-ARC"/>
    <property type="match status" value="1"/>
</dbReference>
<dbReference type="FunFam" id="1.10.10.10:FF:000322">
    <property type="entry name" value="Probable disease resistance protein At1g63360"/>
    <property type="match status" value="1"/>
</dbReference>
<dbReference type="InterPro" id="IPR032675">
    <property type="entry name" value="LRR_dom_sf"/>
</dbReference>
<protein>
    <submittedName>
        <fullName evidence="12">Late blight resistance protein homolog R1A-3 isoform X3</fullName>
    </submittedName>
</protein>
<dbReference type="Pfam" id="PF18052">
    <property type="entry name" value="Rx_N"/>
    <property type="match status" value="1"/>
</dbReference>
<dbReference type="STRING" id="4096.A0A1U7WFD7"/>
<dbReference type="InterPro" id="IPR027417">
    <property type="entry name" value="P-loop_NTPase"/>
</dbReference>
<dbReference type="Gene3D" id="3.40.50.300">
    <property type="entry name" value="P-loop containing nucleotide triphosphate hydrolases"/>
    <property type="match status" value="1"/>
</dbReference>
<feature type="compositionally biased region" description="Basic and acidic residues" evidence="7">
    <location>
        <begin position="213"/>
        <end position="228"/>
    </location>
</feature>
<evidence type="ECO:0000259" key="10">
    <source>
        <dbReference type="Pfam" id="PF23559"/>
    </source>
</evidence>
<accession>A0A1U7WFD7</accession>
<dbReference type="Gene3D" id="1.20.5.4130">
    <property type="match status" value="1"/>
</dbReference>
<reference evidence="11" key="1">
    <citation type="journal article" date="2013" name="Genome Biol.">
        <title>Reference genomes and transcriptomes of Nicotiana sylvestris and Nicotiana tomentosiformis.</title>
        <authorList>
            <person name="Sierro N."/>
            <person name="Battey J.N."/>
            <person name="Ouadi S."/>
            <person name="Bovet L."/>
            <person name="Goepfert S."/>
            <person name="Bakaher N."/>
            <person name="Peitsch M.C."/>
            <person name="Ivanov N.V."/>
        </authorList>
    </citation>
    <scope>NUCLEOTIDE SEQUENCE [LARGE SCALE GENOMIC DNA]</scope>
</reference>
<dbReference type="Gene3D" id="1.10.10.10">
    <property type="entry name" value="Winged helix-like DNA-binding domain superfamily/Winged helix DNA-binding domain"/>
    <property type="match status" value="1"/>
</dbReference>
<evidence type="ECO:0000259" key="8">
    <source>
        <dbReference type="Pfam" id="PF00931"/>
    </source>
</evidence>
<dbReference type="PANTHER" id="PTHR23155:SF1228">
    <property type="entry name" value="NB-ARC DOMAIN CONTAINING PROTEIN, EXPRESSED"/>
    <property type="match status" value="1"/>
</dbReference>
<dbReference type="PANTHER" id="PTHR23155">
    <property type="entry name" value="DISEASE RESISTANCE PROTEIN RP"/>
    <property type="match status" value="1"/>
</dbReference>
<keyword evidence="11" id="KW-1185">Reference proteome</keyword>
<dbReference type="FunFam" id="3.40.50.300:FF:001091">
    <property type="entry name" value="Probable disease resistance protein At1g61300"/>
    <property type="match status" value="1"/>
</dbReference>
<feature type="domain" description="Disease resistance N-terminal" evidence="9">
    <location>
        <begin position="414"/>
        <end position="490"/>
    </location>
</feature>
<dbReference type="InterPro" id="IPR041118">
    <property type="entry name" value="Rx_N"/>
</dbReference>
<feature type="domain" description="Disease resistance protein winged helix" evidence="10">
    <location>
        <begin position="804"/>
        <end position="872"/>
    </location>
</feature>
<dbReference type="RefSeq" id="XP_009777373.1">
    <property type="nucleotide sequence ID" value="XM_009779071.1"/>
</dbReference>
<evidence type="ECO:0000256" key="4">
    <source>
        <dbReference type="ARBA" id="ARBA00022741"/>
    </source>
</evidence>
<keyword evidence="5" id="KW-0611">Plant defense</keyword>
<evidence type="ECO:0000256" key="6">
    <source>
        <dbReference type="ARBA" id="ARBA00022840"/>
    </source>
</evidence>
<evidence type="ECO:0000256" key="2">
    <source>
        <dbReference type="ARBA" id="ARBA00022614"/>
    </source>
</evidence>
<feature type="region of interest" description="Disordered" evidence="7">
    <location>
        <begin position="211"/>
        <end position="237"/>
    </location>
</feature>
<evidence type="ECO:0000313" key="12">
    <source>
        <dbReference type="RefSeq" id="XP_009777373.1"/>
    </source>
</evidence>
<dbReference type="GO" id="GO:0043531">
    <property type="term" value="F:ADP binding"/>
    <property type="evidence" value="ECO:0007669"/>
    <property type="project" value="InterPro"/>
</dbReference>
<organism evidence="11 12">
    <name type="scientific">Nicotiana sylvestris</name>
    <name type="common">Wood tobacco</name>
    <name type="synonym">South American tobacco</name>
    <dbReference type="NCBI Taxonomy" id="4096"/>
    <lineage>
        <taxon>Eukaryota</taxon>
        <taxon>Viridiplantae</taxon>
        <taxon>Streptophyta</taxon>
        <taxon>Embryophyta</taxon>
        <taxon>Tracheophyta</taxon>
        <taxon>Spermatophyta</taxon>
        <taxon>Magnoliopsida</taxon>
        <taxon>eudicotyledons</taxon>
        <taxon>Gunneridae</taxon>
        <taxon>Pentapetalae</taxon>
        <taxon>asterids</taxon>
        <taxon>lamiids</taxon>
        <taxon>Solanales</taxon>
        <taxon>Solanaceae</taxon>
        <taxon>Nicotianoideae</taxon>
        <taxon>Nicotianeae</taxon>
        <taxon>Nicotiana</taxon>
    </lineage>
</organism>
<dbReference type="GO" id="GO:0051607">
    <property type="term" value="P:defense response to virus"/>
    <property type="evidence" value="ECO:0007669"/>
    <property type="project" value="UniProtKB-ARBA"/>
</dbReference>
<name>A0A1U7WFD7_NICSY</name>
<dbReference type="Pfam" id="PF23559">
    <property type="entry name" value="WHD_DRP"/>
    <property type="match status" value="1"/>
</dbReference>
<feature type="domain" description="NB-ARC" evidence="8">
    <location>
        <begin position="554"/>
        <end position="722"/>
    </location>
</feature>
<keyword evidence="6" id="KW-0067">ATP-binding</keyword>
<dbReference type="InterPro" id="IPR058922">
    <property type="entry name" value="WHD_DRP"/>
</dbReference>
<dbReference type="InterPro" id="IPR042197">
    <property type="entry name" value="Apaf_helical"/>
</dbReference>
<sequence>MAHNEIEDMLDHLRRIKIGGDLNSVKIDEIETLELELRFLRTFIKYYPFLLPDSLAKIIKKAQLIVEMLNSVFGGIPDECKTNLNVERLVSHLLEFIGGNASSNYNYELNDPYLSEYMDCLIKNLNDILMSLELNESQSFLTDVRINQCLKQVKIVQKKMRFLRYLYATEINSYIDHEKLEGLKTRIQFLADNVAQFCLALWLDKVEDDADSNDVRDDAESNDVRDDADSNDDEDNLNNILSKPPYLLCLIMLVELEMKKIFRGEVKGSKFTQSRTFKDKKLPKGFLRHLRALLVYLSNKILENFPINVSARNFDVAIEFLLVFLAGVPNRFINGKRLNGVLEKVVALVGETLFLSQKLRASSTIKDHTSKTNLTLTEIIERSENLKAQVEERYYKSLKFIPYGQFPTVGGVSFLGSFLRKLDEMLKSESGLVMLKPHIGILQKELSSLTSIIRDVAKVQHEHEILKDLQGSIINLAYEAEVVIDSILAQYNSLWHLFCSLPTIIEEIKHISVEVTEMWSENLDLKPCYVVEPSKHLPTQHSNTVNDEEIVGFENEAEQIIRYLIQGTNELDIIPIVGMGGQGKTTIARKVYDNKVIVSHFDGLAWCCISQTYSWIELLREIHSQVSKNKVDKDDELAHMLKKSLMSRRYLIVLDDMWDVKAWDDLRLSFPNDENGSRIIVTTRLEEVGKQVKQHTDPYSLPFLTQEESCQLLQKKVFQQEDCPPELQDVSLEVAKTCKGLPLVVVLAAGIIKKKKMEESWWREVKDALFSYVGKSEGYSLSTMQLSYDNLPDYLRPCLLYMGVFPEDARIPVSKLISLWIAEGFVKNIESGRLEEVAEGYLLDLISSNVIMVSRRRYNGKVKYCKVHDVVLHFCFRKSREEKFMLAVKGHHTYFEPLVWTINGPIVTKLSEFAVKGQFQPSNWKESRLIFNFTDEPFKTRKPFHQHLRSLITTTERVIRSWDPYLLVSKLRLLKVLDLSSYEVNILLSSTLLPLIYLKFLAVYTHKFVFHPKPHLPHLETLIVKCAGNCTGLPAVFWKMKKLRHVEISWTDFDLENNKQQIFKESSKLESLRILKNVLHQIRDANGLLDVLSGSCPNLQELAIKFIDYIDSDSEDDADNVNDCTEICLNLESLTQLQILRLFIPSSQVVSKLHLPSCLKKLVLHTARIESMISFIAGLSSLEYLKLRDPRWDESEELQSEEWCLGDITFHKLKFLKLDRLVISRWKASDESFPLLETLVIRWCNELEEIPNSFTDIQTLKQIKVLSCSKDSLKASAVRIKEEVEDIEGCNRVDIIIKDVYGNLRKLW</sequence>
<dbReference type="OrthoDB" id="1286602at2759"/>
<evidence type="ECO:0000256" key="7">
    <source>
        <dbReference type="SAM" id="MobiDB-lite"/>
    </source>
</evidence>
<reference evidence="12" key="2">
    <citation type="submission" date="2025-08" db="UniProtKB">
        <authorList>
            <consortium name="RefSeq"/>
        </authorList>
    </citation>
    <scope>IDENTIFICATION</scope>
    <source>
        <tissue evidence="12">Leaf</tissue>
    </source>
</reference>